<dbReference type="Proteomes" id="UP000829354">
    <property type="component" value="Chromosome I"/>
</dbReference>
<name>A0AAE9E3Q1_CAEBR</name>
<evidence type="ECO:0000313" key="3">
    <source>
        <dbReference type="Proteomes" id="UP000829354"/>
    </source>
</evidence>
<organism evidence="2 3">
    <name type="scientific">Caenorhabditis briggsae</name>
    <dbReference type="NCBI Taxonomy" id="6238"/>
    <lineage>
        <taxon>Eukaryota</taxon>
        <taxon>Metazoa</taxon>
        <taxon>Ecdysozoa</taxon>
        <taxon>Nematoda</taxon>
        <taxon>Chromadorea</taxon>
        <taxon>Rhabditida</taxon>
        <taxon>Rhabditina</taxon>
        <taxon>Rhabditomorpha</taxon>
        <taxon>Rhabditoidea</taxon>
        <taxon>Rhabditidae</taxon>
        <taxon>Peloderinae</taxon>
        <taxon>Caenorhabditis</taxon>
    </lineage>
</organism>
<dbReference type="AlphaFoldDB" id="A0AAE9E3Q1"/>
<proteinExistence type="predicted"/>
<protein>
    <recommendedName>
        <fullName evidence="1">F-box domain-containing protein</fullName>
    </recommendedName>
</protein>
<dbReference type="EMBL" id="CP092620">
    <property type="protein sequence ID" value="UMM12107.1"/>
    <property type="molecule type" value="Genomic_DNA"/>
</dbReference>
<dbReference type="PANTHER" id="PTHR31006:SF17">
    <property type="entry name" value="FBA_2 DOMAIN-CONTAINING PROTEIN"/>
    <property type="match status" value="1"/>
</dbReference>
<dbReference type="PANTHER" id="PTHR31006">
    <property type="entry name" value="F-BOX DOMAIN-CONTAINING PROTEIN-RELATED-RELATED"/>
    <property type="match status" value="1"/>
</dbReference>
<sequence>MSVCWPNLPKDVKRIIVEPLCRIDRLNLRQCSWGDKLFVDLVSKPIREVNFMASRSYIIIRYDEEYEDYFGHSEGNTEVRRSKNLLPFNSFSMSEDFQIVAWRSLQKMMKSQNNEIDTLNFSFIGRLNFNEEDNEPQIIIPNLPEKTLNVRKLSIFLDSSEEMTKRIVQFAKPGLDSLNVSITVKNVNDPSEMGSLEQLKTAKKIRSNLMLTLNHSMELEGDEVINKTTLINDEGVVELLKKSLSSGKPSKFHYNRLWPDIPTIVSSFDSIAWSLETSEQFDNLGNHFKIDLSKKNFILSNDNSSLFVEFDKFSARGFILNKQ</sequence>
<reference evidence="2 3" key="1">
    <citation type="submission" date="2022-04" db="EMBL/GenBank/DDBJ databases">
        <title>Chromosome-level reference genomes for two strains of Caenorhabditis briggsae: an improved platform for comparative genomics.</title>
        <authorList>
            <person name="Stevens L."/>
            <person name="Andersen E."/>
        </authorList>
    </citation>
    <scope>NUCLEOTIDE SEQUENCE [LARGE SCALE GENOMIC DNA]</scope>
    <source>
        <strain evidence="2">VX34</strain>
        <tissue evidence="2">Whole-organism</tissue>
    </source>
</reference>
<evidence type="ECO:0000313" key="2">
    <source>
        <dbReference type="EMBL" id="UMM12107.1"/>
    </source>
</evidence>
<keyword evidence="3" id="KW-1185">Reference proteome</keyword>
<evidence type="ECO:0000259" key="1">
    <source>
        <dbReference type="Pfam" id="PF00646"/>
    </source>
</evidence>
<dbReference type="InterPro" id="IPR042317">
    <property type="entry name" value="She-1-like"/>
</dbReference>
<dbReference type="Pfam" id="PF00646">
    <property type="entry name" value="F-box"/>
    <property type="match status" value="1"/>
</dbReference>
<accession>A0AAE9E3Q1</accession>
<dbReference type="InterPro" id="IPR001810">
    <property type="entry name" value="F-box_dom"/>
</dbReference>
<gene>
    <name evidence="2" type="ORF">L5515_001055</name>
</gene>
<feature type="domain" description="F-box" evidence="1">
    <location>
        <begin position="5"/>
        <end position="42"/>
    </location>
</feature>